<organism evidence="1 2">
    <name type="scientific">Hyalomma asiaticum</name>
    <name type="common">Tick</name>
    <dbReference type="NCBI Taxonomy" id="266040"/>
    <lineage>
        <taxon>Eukaryota</taxon>
        <taxon>Metazoa</taxon>
        <taxon>Ecdysozoa</taxon>
        <taxon>Arthropoda</taxon>
        <taxon>Chelicerata</taxon>
        <taxon>Arachnida</taxon>
        <taxon>Acari</taxon>
        <taxon>Parasitiformes</taxon>
        <taxon>Ixodida</taxon>
        <taxon>Ixodoidea</taxon>
        <taxon>Ixodidae</taxon>
        <taxon>Hyalomminae</taxon>
        <taxon>Hyalomma</taxon>
    </lineage>
</organism>
<accession>A0ACB7RTV8</accession>
<gene>
    <name evidence="1" type="ORF">HPB50_010719</name>
</gene>
<dbReference type="EMBL" id="CM023487">
    <property type="protein sequence ID" value="KAH6925830.1"/>
    <property type="molecule type" value="Genomic_DNA"/>
</dbReference>
<protein>
    <submittedName>
        <fullName evidence="1">Uncharacterized protein</fullName>
    </submittedName>
</protein>
<reference evidence="1" key="1">
    <citation type="submission" date="2020-05" db="EMBL/GenBank/DDBJ databases">
        <title>Large-scale comparative analyses of tick genomes elucidate their genetic diversity and vector capacities.</title>
        <authorList>
            <person name="Jia N."/>
            <person name="Wang J."/>
            <person name="Shi W."/>
            <person name="Du L."/>
            <person name="Sun Y."/>
            <person name="Zhan W."/>
            <person name="Jiang J."/>
            <person name="Wang Q."/>
            <person name="Zhang B."/>
            <person name="Ji P."/>
            <person name="Sakyi L.B."/>
            <person name="Cui X."/>
            <person name="Yuan T."/>
            <person name="Jiang B."/>
            <person name="Yang W."/>
            <person name="Lam T.T.-Y."/>
            <person name="Chang Q."/>
            <person name="Ding S."/>
            <person name="Wang X."/>
            <person name="Zhu J."/>
            <person name="Ruan X."/>
            <person name="Zhao L."/>
            <person name="Wei J."/>
            <person name="Que T."/>
            <person name="Du C."/>
            <person name="Cheng J."/>
            <person name="Dai P."/>
            <person name="Han X."/>
            <person name="Huang E."/>
            <person name="Gao Y."/>
            <person name="Liu J."/>
            <person name="Shao H."/>
            <person name="Ye R."/>
            <person name="Li L."/>
            <person name="Wei W."/>
            <person name="Wang X."/>
            <person name="Wang C."/>
            <person name="Yang T."/>
            <person name="Huo Q."/>
            <person name="Li W."/>
            <person name="Guo W."/>
            <person name="Chen H."/>
            <person name="Zhou L."/>
            <person name="Ni X."/>
            <person name="Tian J."/>
            <person name="Zhou Y."/>
            <person name="Sheng Y."/>
            <person name="Liu T."/>
            <person name="Pan Y."/>
            <person name="Xia L."/>
            <person name="Li J."/>
            <person name="Zhao F."/>
            <person name="Cao W."/>
        </authorList>
    </citation>
    <scope>NUCLEOTIDE SEQUENCE</scope>
    <source>
        <strain evidence="1">Hyas-2018</strain>
    </source>
</reference>
<dbReference type="Proteomes" id="UP000821845">
    <property type="component" value="Chromosome 7"/>
</dbReference>
<keyword evidence="2" id="KW-1185">Reference proteome</keyword>
<evidence type="ECO:0000313" key="1">
    <source>
        <dbReference type="EMBL" id="KAH6925830.1"/>
    </source>
</evidence>
<sequence length="620" mass="70079">MSSKRCTDAFVALFGESNSDSAVLRKKLSDEEIQELLFGDDSDLDVDSDSGDESENFEPESLLHDEESSEDACSDGARSEQESDQHEMAAKRSPSERSRKKATQSWTAQPFSPPIDIDEISNERPCQDGSPSNERPCEEPETPLTYFKEYFDEDFWTFIASRTNLYWAQTNGTTQNTTAKEAKALFGIHIVMGNLKFPQARMYWAAATRVSLIADAMPRDRFFRLRNALHVCNNDSDYDENNRCWKVQALLDRVRKACLKIPRSGAACVDEQMIPFTGRTNLRQYVRGKPNPTGLKNFVLADTIGRVLDFEIYQGTTTPIPAGHKDLGIGAGIVMRLADTMPCGQNSIMCFDRFFTSVPLIERLLEKGMFGHGTVMKNRITTSLKSDKELLAGGRGSSQERVSADGKMVVVKWMDTRSVTLLSSCCGTEPLDTTKRYDKKQKKYVEVERPASVRLYNKHKGGVDLNDFLVSLYRIKIKTRKWSVKVTFHFTDLALVNSWLNYKQDCKKAGCEKSQVLCLLDFRMQVAEALIKGSQERKRRGRPSKDASDPPAYHHRAAVQIPGPDIRFDQEGHWPDPQVMANSARCRLSECKSKSQVQCSKCKVFLCLKAGKNCFRDFHN</sequence>
<evidence type="ECO:0000313" key="2">
    <source>
        <dbReference type="Proteomes" id="UP000821845"/>
    </source>
</evidence>
<proteinExistence type="predicted"/>
<comment type="caution">
    <text evidence="1">The sequence shown here is derived from an EMBL/GenBank/DDBJ whole genome shotgun (WGS) entry which is preliminary data.</text>
</comment>
<name>A0ACB7RTV8_HYAAI</name>